<dbReference type="AlphaFoldDB" id="I7CJ28"/>
<keyword evidence="2" id="KW-1185">Reference proteome</keyword>
<dbReference type="PATRIC" id="fig|1212765.3.peg.331"/>
<dbReference type="STRING" id="1212765.MHLP_01495"/>
<name>I7CJ28_MYCHA</name>
<organism evidence="1 2">
    <name type="scientific">Mycoplasma haematolamae (strain Purdue)</name>
    <dbReference type="NCBI Taxonomy" id="1212765"/>
    <lineage>
        <taxon>Bacteria</taxon>
        <taxon>Bacillati</taxon>
        <taxon>Mycoplasmatota</taxon>
        <taxon>Mollicutes</taxon>
        <taxon>Mycoplasmataceae</taxon>
        <taxon>Mycoplasma</taxon>
    </lineage>
</organism>
<gene>
    <name evidence="1" type="ordered locus">MHLP_01495</name>
</gene>
<dbReference type="HOGENOM" id="CLU_2650558_0_0_14"/>
<sequence length="76" mass="8691">MAGTNKAYISCVNLLYYPPQNYLEVKKDLEQKYDPTGLKCTINANKEGFCTFKENTKVKFSKGQEPGHKDLIALDW</sequence>
<dbReference type="EMBL" id="CP003731">
    <property type="protein sequence ID" value="AFO51879.1"/>
    <property type="molecule type" value="Genomic_DNA"/>
</dbReference>
<dbReference type="Proteomes" id="UP000006502">
    <property type="component" value="Chromosome"/>
</dbReference>
<dbReference type="KEGG" id="mhl:MHLP_01495"/>
<evidence type="ECO:0000313" key="2">
    <source>
        <dbReference type="Proteomes" id="UP000006502"/>
    </source>
</evidence>
<reference evidence="1 2" key="1">
    <citation type="journal article" date="2012" name="J. Bacteriol.">
        <title>Genome Sequence of "Candidatus Mycoplasma haemolamae" Strain Purdue, a Red Blood Cell Pathogen of Alpacas (Vicugna pacos) and Llamas (Lama glama).</title>
        <authorList>
            <person name="Guimaraes A.M."/>
            <person name="Toth B."/>
            <person name="Santos A.P."/>
            <person name="do Nascimento N.C."/>
            <person name="Kritchevsky J.E."/>
            <person name="Messick J.B."/>
        </authorList>
    </citation>
    <scope>NUCLEOTIDE SEQUENCE [LARGE SCALE GENOMIC DNA]</scope>
    <source>
        <strain evidence="1 2">Purdue</strain>
    </source>
</reference>
<proteinExistence type="predicted"/>
<accession>I7CJ28</accession>
<reference evidence="2" key="2">
    <citation type="submission" date="2012-07" db="EMBL/GenBank/DDBJ databases">
        <title>Complete genome sequence of 'Candidatus Mycoplasma haemolamae'.</title>
        <authorList>
            <person name="Guimaraes A.M.S."/>
            <person name="Toth B."/>
            <person name="Santos A.P."/>
            <person name="Nascimento N.C."/>
            <person name="Sojka J.E."/>
            <person name="Messick J.B."/>
        </authorList>
    </citation>
    <scope>NUCLEOTIDE SEQUENCE [LARGE SCALE GENOMIC DNA]</scope>
    <source>
        <strain evidence="2">Purdue</strain>
    </source>
</reference>
<evidence type="ECO:0000313" key="1">
    <source>
        <dbReference type="EMBL" id="AFO51879.1"/>
    </source>
</evidence>
<protein>
    <submittedName>
        <fullName evidence="1">Uncharacterized protein</fullName>
    </submittedName>
</protein>